<comment type="caution">
    <text evidence="18">The sequence shown here is derived from an EMBL/GenBank/DDBJ whole genome shotgun (WGS) entry which is preliminary data.</text>
</comment>
<evidence type="ECO:0000256" key="5">
    <source>
        <dbReference type="ARBA" id="ARBA00022475"/>
    </source>
</evidence>
<dbReference type="PANTHER" id="PTHR30622">
    <property type="entry name" value="UNDECAPRENYL-DIPHOSPHATASE"/>
    <property type="match status" value="1"/>
</dbReference>
<protein>
    <recommendedName>
        <fullName evidence="4 17">Undecaprenyl-diphosphatase</fullName>
        <ecNumber evidence="3 17">3.6.1.27</ecNumber>
    </recommendedName>
    <alternativeName>
        <fullName evidence="15 17">Bacitracin resistance protein</fullName>
    </alternativeName>
    <alternativeName>
        <fullName evidence="14 17">Undecaprenyl pyrophosphate phosphatase</fullName>
    </alternativeName>
</protein>
<evidence type="ECO:0000256" key="6">
    <source>
        <dbReference type="ARBA" id="ARBA00022692"/>
    </source>
</evidence>
<feature type="transmembrane region" description="Helical" evidence="17">
    <location>
        <begin position="259"/>
        <end position="280"/>
    </location>
</feature>
<evidence type="ECO:0000256" key="12">
    <source>
        <dbReference type="ARBA" id="ARBA00023251"/>
    </source>
</evidence>
<gene>
    <name evidence="17" type="primary">uppP</name>
    <name evidence="18" type="ORF">KIH74_16280</name>
</gene>
<evidence type="ECO:0000256" key="13">
    <source>
        <dbReference type="ARBA" id="ARBA00023316"/>
    </source>
</evidence>
<dbReference type="NCBIfam" id="TIGR00753">
    <property type="entry name" value="undec_PP_bacA"/>
    <property type="match status" value="1"/>
</dbReference>
<evidence type="ECO:0000256" key="11">
    <source>
        <dbReference type="ARBA" id="ARBA00023136"/>
    </source>
</evidence>
<accession>A0ABS5TKA4</accession>
<feature type="transmembrane region" description="Helical" evidence="17">
    <location>
        <begin position="127"/>
        <end position="144"/>
    </location>
</feature>
<evidence type="ECO:0000256" key="7">
    <source>
        <dbReference type="ARBA" id="ARBA00022801"/>
    </source>
</evidence>
<keyword evidence="7 17" id="KW-0378">Hydrolase</keyword>
<dbReference type="HAMAP" id="MF_01006">
    <property type="entry name" value="Undec_diphosphatase"/>
    <property type="match status" value="1"/>
</dbReference>
<keyword evidence="11 17" id="KW-0472">Membrane</keyword>
<evidence type="ECO:0000256" key="14">
    <source>
        <dbReference type="ARBA" id="ARBA00032707"/>
    </source>
</evidence>
<feature type="transmembrane region" description="Helical" evidence="17">
    <location>
        <begin position="292"/>
        <end position="313"/>
    </location>
</feature>
<dbReference type="NCBIfam" id="NF001392">
    <property type="entry name" value="PRK00281.2-1"/>
    <property type="match status" value="1"/>
</dbReference>
<dbReference type="Pfam" id="PF02673">
    <property type="entry name" value="BacA"/>
    <property type="match status" value="1"/>
</dbReference>
<keyword evidence="6 17" id="KW-0812">Transmembrane</keyword>
<keyword evidence="5 17" id="KW-1003">Cell membrane</keyword>
<comment type="function">
    <text evidence="17">Catalyzes the dephosphorylation of undecaprenyl diphosphate (UPP). Confers resistance to bacitracin.</text>
</comment>
<dbReference type="Proteomes" id="UP001197247">
    <property type="component" value="Unassembled WGS sequence"/>
</dbReference>
<evidence type="ECO:0000256" key="3">
    <source>
        <dbReference type="ARBA" id="ARBA00012374"/>
    </source>
</evidence>
<sequence length="314" mass="34137">MSRCATKNIHPWRRRQGFRVGISRQPVGSAACRYEGVLTTVSWLEVIVLGLVQGLTEFLPISSSGHLRIVAEVFFEKDAGAAFTAVTQLGTEAAVVIYFAKDIWNLFITWCRGFVDAEVRRTFDYRMAWLVIIGTIPIGVLGLLFEDAIKEPARNLWLVSSMLVIFGIVLGLAERFGPQRRDYDSLTVKDGIILGFAQAMALIPGVSRSGGTITAGLAIGLKRAVAVRYSFLLAIPAVVASGLFSLGDVTAGDSGVSTAQMVVATLVAFVVGYAIIAWLLKFVERHSVYVFVWYRIVLGLMLLGALSLGWISAT</sequence>
<evidence type="ECO:0000256" key="17">
    <source>
        <dbReference type="HAMAP-Rule" id="MF_01006"/>
    </source>
</evidence>
<keyword evidence="8 17" id="KW-0133">Cell shape</keyword>
<keyword evidence="9 17" id="KW-0573">Peptidoglycan synthesis</keyword>
<dbReference type="GO" id="GO:0050380">
    <property type="term" value="F:undecaprenyl-diphosphatase activity"/>
    <property type="evidence" value="ECO:0007669"/>
    <property type="project" value="UniProtKB-EC"/>
</dbReference>
<dbReference type="EC" id="3.6.1.27" evidence="3 17"/>
<evidence type="ECO:0000256" key="8">
    <source>
        <dbReference type="ARBA" id="ARBA00022960"/>
    </source>
</evidence>
<proteinExistence type="inferred from homology"/>
<evidence type="ECO:0000256" key="9">
    <source>
        <dbReference type="ARBA" id="ARBA00022984"/>
    </source>
</evidence>
<comment type="miscellaneous">
    <text evidence="17">Bacitracin is thought to be involved in the inhibition of peptidoglycan synthesis by sequestering undecaprenyl diphosphate, thereby reducing the pool of lipid carrier available.</text>
</comment>
<evidence type="ECO:0000256" key="15">
    <source>
        <dbReference type="ARBA" id="ARBA00032932"/>
    </source>
</evidence>
<dbReference type="PANTHER" id="PTHR30622:SF4">
    <property type="entry name" value="UNDECAPRENYL-DIPHOSPHATASE"/>
    <property type="match status" value="1"/>
</dbReference>
<evidence type="ECO:0000256" key="10">
    <source>
        <dbReference type="ARBA" id="ARBA00022989"/>
    </source>
</evidence>
<dbReference type="EMBL" id="JAHBAY010000006">
    <property type="protein sequence ID" value="MBT0770503.1"/>
    <property type="molecule type" value="Genomic_DNA"/>
</dbReference>
<feature type="transmembrane region" description="Helical" evidence="17">
    <location>
        <begin position="156"/>
        <end position="173"/>
    </location>
</feature>
<evidence type="ECO:0000256" key="4">
    <source>
        <dbReference type="ARBA" id="ARBA00021581"/>
    </source>
</evidence>
<evidence type="ECO:0000313" key="19">
    <source>
        <dbReference type="Proteomes" id="UP001197247"/>
    </source>
</evidence>
<evidence type="ECO:0000256" key="1">
    <source>
        <dbReference type="ARBA" id="ARBA00004651"/>
    </source>
</evidence>
<name>A0ABS5TKA4_9ACTN</name>
<keyword evidence="10 17" id="KW-1133">Transmembrane helix</keyword>
<keyword evidence="12 17" id="KW-0046">Antibiotic resistance</keyword>
<reference evidence="18 19" key="1">
    <citation type="submission" date="2021-05" db="EMBL/GenBank/DDBJ databases">
        <title>Kineosporia and Streptomyces sp. nov. two new marine actinobacteria isolated from Coral.</title>
        <authorList>
            <person name="Buangrab K."/>
            <person name="Sutthacheep M."/>
            <person name="Yeemin T."/>
            <person name="Harunari E."/>
            <person name="Igarashi Y."/>
            <person name="Kanchanasin P."/>
            <person name="Tanasupawat S."/>
            <person name="Phongsopitanun W."/>
        </authorList>
    </citation>
    <scope>NUCLEOTIDE SEQUENCE [LARGE SCALE GENOMIC DNA]</scope>
    <source>
        <strain evidence="18 19">J2-2</strain>
    </source>
</reference>
<feature type="transmembrane region" description="Helical" evidence="17">
    <location>
        <begin position="229"/>
        <end position="247"/>
    </location>
</feature>
<evidence type="ECO:0000256" key="16">
    <source>
        <dbReference type="ARBA" id="ARBA00047594"/>
    </source>
</evidence>
<keyword evidence="19" id="KW-1185">Reference proteome</keyword>
<evidence type="ECO:0000313" key="18">
    <source>
        <dbReference type="EMBL" id="MBT0770503.1"/>
    </source>
</evidence>
<comment type="similarity">
    <text evidence="2 17">Belongs to the UppP family.</text>
</comment>
<evidence type="ECO:0000256" key="2">
    <source>
        <dbReference type="ARBA" id="ARBA00010621"/>
    </source>
</evidence>
<comment type="subcellular location">
    <subcellularLocation>
        <location evidence="1 17">Cell membrane</location>
        <topology evidence="1 17">Multi-pass membrane protein</topology>
    </subcellularLocation>
</comment>
<comment type="catalytic activity">
    <reaction evidence="16 17">
        <text>di-trans,octa-cis-undecaprenyl diphosphate + H2O = di-trans,octa-cis-undecaprenyl phosphate + phosphate + H(+)</text>
        <dbReference type="Rhea" id="RHEA:28094"/>
        <dbReference type="ChEBI" id="CHEBI:15377"/>
        <dbReference type="ChEBI" id="CHEBI:15378"/>
        <dbReference type="ChEBI" id="CHEBI:43474"/>
        <dbReference type="ChEBI" id="CHEBI:58405"/>
        <dbReference type="ChEBI" id="CHEBI:60392"/>
        <dbReference type="EC" id="3.6.1.27"/>
    </reaction>
</comment>
<organism evidence="18 19">
    <name type="scientific">Kineosporia corallincola</name>
    <dbReference type="NCBI Taxonomy" id="2835133"/>
    <lineage>
        <taxon>Bacteria</taxon>
        <taxon>Bacillati</taxon>
        <taxon>Actinomycetota</taxon>
        <taxon>Actinomycetes</taxon>
        <taxon>Kineosporiales</taxon>
        <taxon>Kineosporiaceae</taxon>
        <taxon>Kineosporia</taxon>
    </lineage>
</organism>
<keyword evidence="13 17" id="KW-0961">Cell wall biogenesis/degradation</keyword>
<dbReference type="InterPro" id="IPR003824">
    <property type="entry name" value="UppP"/>
</dbReference>